<dbReference type="EMBL" id="UZAH01027104">
    <property type="protein sequence ID" value="VDO88595.1"/>
    <property type="molecule type" value="Genomic_DNA"/>
</dbReference>
<protein>
    <submittedName>
        <fullName evidence="2">Uncharacterized protein</fullName>
    </submittedName>
</protein>
<organism evidence="2">
    <name type="scientific">Heligmosomoides polygyrus</name>
    <name type="common">Parasitic roundworm</name>
    <dbReference type="NCBI Taxonomy" id="6339"/>
    <lineage>
        <taxon>Eukaryota</taxon>
        <taxon>Metazoa</taxon>
        <taxon>Ecdysozoa</taxon>
        <taxon>Nematoda</taxon>
        <taxon>Chromadorea</taxon>
        <taxon>Rhabditida</taxon>
        <taxon>Rhabditina</taxon>
        <taxon>Rhabditomorpha</taxon>
        <taxon>Strongyloidea</taxon>
        <taxon>Heligmosomidae</taxon>
        <taxon>Heligmosomoides</taxon>
    </lineage>
</organism>
<dbReference type="AlphaFoldDB" id="A0A3P8CWK2"/>
<proteinExistence type="predicted"/>
<sequence>MRTIGQLKGARTFSAPAPAGPTVYRTIRKGGSAKAFRTGSFVFISVRLDRHRLGSSGPSVVLNPPTFGIAAGGLRTLLRKEGPQQQTALAGNHRTAIGIPAVAWHRSFGRMYDVPQYFKHDVRRQCSVMPGILRECPVHNAYKIEPINQAGATACRNFIVDGLVVVMTYLAEMFLYLSENANDALVLSNVAEPRRAVRATDKPTESAEPQRESRIFTASLSKWRCGVTKVDGPHEDLVGAQTTALVQLLGVTRTARLDTGSQVSIIPLQMLGNALQDGYDLNADVEEIDLDRSKAVYDASGNPMSFKGAVRLAMQVNKGTRHRIDLFVQAGGDDLIVLGPNALEKLGWNLPHNVQSSRGRTEWSSGRRPKHRETNAKEAAVRRHRSKASKTVTRAEQLCLKPEETKDISLCCDDIKQDGVLRSSGEILPDTEESFEKGSLRYSGSLRGKQKKAPAVTCVPQPRVAHMQRKRVIKKEPVGRSTLAKENAQLSLSKVDGNEVDYVKTAMGEVRAELTRHLSALERRLQAMVWATPLTWPIIPDPGKPGVTDSLVQTLSYLGDDATVRGRDAKCLRNATVQAITDVWNDNHSTTAWLTQKINEAIIEHFSKYVIAAPLPDYIAITVAQTLMSECILKFRGQVMTEIGRILLINDYFATPIITKEMCHQAFDDTGAYVENLVSGLHAAWRSAACFNDRQRSKYKRSYDQTHLRVLPIKVEDRTESTCKAIRLKSHPVPLGTLAGCPEFFARSTEPDYLPVCTPVKNSSTKGPHSPDPERAAISAAMGTTSTERLLISQGLTRLCKLRTTRMTICTCNVRTLGCLRLKRFSSVPALTVFVGYSPSSDYHDENVEAFYVGLEKSYKEDRTLYKVIVGDFKIGPRRSAEALHIETRDAHEVLSVKFFNEIFNRKFSLNFR</sequence>
<dbReference type="OrthoDB" id="5871389at2759"/>
<name>A0A3P8CWK2_HELPZ</name>
<feature type="region of interest" description="Disordered" evidence="1">
    <location>
        <begin position="355"/>
        <end position="388"/>
    </location>
</feature>
<evidence type="ECO:0000313" key="2">
    <source>
        <dbReference type="EMBL" id="VDO88595.1"/>
    </source>
</evidence>
<feature type="compositionally biased region" description="Polar residues" evidence="1">
    <location>
        <begin position="355"/>
        <end position="364"/>
    </location>
</feature>
<accession>A0A3P8CWK2</accession>
<gene>
    <name evidence="2" type="ORF">HPBE_LOCUS11439</name>
</gene>
<reference evidence="2" key="1">
    <citation type="submission" date="2018-11" db="EMBL/GenBank/DDBJ databases">
        <authorList>
            <consortium name="Pathogen Informatics"/>
        </authorList>
    </citation>
    <scope>NUCLEOTIDE SEQUENCE [LARGE SCALE GENOMIC DNA]</scope>
</reference>
<feature type="compositionally biased region" description="Basic and acidic residues" evidence="1">
    <location>
        <begin position="372"/>
        <end position="381"/>
    </location>
</feature>
<evidence type="ECO:0000256" key="1">
    <source>
        <dbReference type="SAM" id="MobiDB-lite"/>
    </source>
</evidence>